<dbReference type="AlphaFoldDB" id="A0A261XWN3"/>
<evidence type="ECO:0000256" key="3">
    <source>
        <dbReference type="ARBA" id="ARBA00011920"/>
    </source>
</evidence>
<dbReference type="Gene3D" id="3.40.1080.20">
    <property type="entry name" value="Acetyl-CoA hydrolase/transferase C-terminal domain"/>
    <property type="match status" value="1"/>
</dbReference>
<dbReference type="FunFam" id="3.40.1080.10:FF:000003">
    <property type="entry name" value="Acetyl-coA hydrolase Ach1"/>
    <property type="match status" value="1"/>
</dbReference>
<dbReference type="InterPro" id="IPR037171">
    <property type="entry name" value="NagB/RpiA_transferase-like"/>
</dbReference>
<keyword evidence="8" id="KW-0378">Hydrolase</keyword>
<dbReference type="PANTHER" id="PTHR43609:SF1">
    <property type="entry name" value="ACETYL-COA HYDROLASE"/>
    <property type="match status" value="1"/>
</dbReference>
<proteinExistence type="inferred from homology"/>
<dbReference type="Proteomes" id="UP000242875">
    <property type="component" value="Unassembled WGS sequence"/>
</dbReference>
<dbReference type="SUPFAM" id="SSF100950">
    <property type="entry name" value="NagB/RpiA/CoA transferase-like"/>
    <property type="match status" value="2"/>
</dbReference>
<dbReference type="Pfam" id="PF13336">
    <property type="entry name" value="AcetylCoA_hyd_C"/>
    <property type="match status" value="1"/>
</dbReference>
<dbReference type="EMBL" id="MVBO01000127">
    <property type="protein sequence ID" value="OZJ02751.1"/>
    <property type="molecule type" value="Genomic_DNA"/>
</dbReference>
<dbReference type="EC" id="3.1.2.1" evidence="3"/>
<evidence type="ECO:0000313" key="9">
    <source>
        <dbReference type="Proteomes" id="UP000242875"/>
    </source>
</evidence>
<dbReference type="GO" id="GO:0003986">
    <property type="term" value="F:acetyl-CoA hydrolase activity"/>
    <property type="evidence" value="ECO:0007669"/>
    <property type="project" value="UniProtKB-EC"/>
</dbReference>
<dbReference type="Pfam" id="PF02550">
    <property type="entry name" value="AcetylCoA_hydro"/>
    <property type="match status" value="1"/>
</dbReference>
<comment type="similarity">
    <text evidence="2">Belongs to the acetyl-CoA hydrolase/transferase family.</text>
</comment>
<dbReference type="InterPro" id="IPR026888">
    <property type="entry name" value="AcetylCoA_hyd_C"/>
</dbReference>
<dbReference type="InterPro" id="IPR038460">
    <property type="entry name" value="AcetylCoA_hyd_C_sf"/>
</dbReference>
<reference evidence="8 9" key="1">
    <citation type="journal article" date="2017" name="Mycologia">
        <title>Bifiguratus adelaidae, gen. et sp. nov., a new member of Mucoromycotina in endophytic and soil-dwelling habitats.</title>
        <authorList>
            <person name="Torres-Cruz T.J."/>
            <person name="Billingsley Tobias T.L."/>
            <person name="Almatruk M."/>
            <person name="Hesse C."/>
            <person name="Kuske C.R."/>
            <person name="Desiro A."/>
            <person name="Benucci G.M."/>
            <person name="Bonito G."/>
            <person name="Stajich J.E."/>
            <person name="Dunlap C."/>
            <person name="Arnold A.E."/>
            <person name="Porras-Alfaro A."/>
        </authorList>
    </citation>
    <scope>NUCLEOTIDE SEQUENCE [LARGE SCALE GENOMIC DNA]</scope>
    <source>
        <strain evidence="8 9">AZ0501</strain>
    </source>
</reference>
<dbReference type="GO" id="GO:0008775">
    <property type="term" value="F:acetate CoA-transferase activity"/>
    <property type="evidence" value="ECO:0007669"/>
    <property type="project" value="InterPro"/>
</dbReference>
<keyword evidence="9" id="KW-1185">Reference proteome</keyword>
<sequence length="693" mass="76928">MKSFIANPDTSLYRVTWEKRRDGNCLPRVDIISEAFWKEKQIPLGVYGTVVKDTVACLFGQFSKGIHLARVAANHVTDIKAYECWVNRVWTKRMPSSNTKGAVMTINIAGGQGTSTLVNGNASIPAYSLQSHPGMSKSGKDIYLSYTRNDVFAGHGFYSTPIVHVVWEVTLPKRDPGFPTVKRPSMFKHLMKAEDTLKFFKDGQYLGWSGFTGVGYPKMVPAALADHVEREGLQGKMKFNLFCGASVGAEIEDRWARNDMIDRRYPHQVGRNIKQGINTGRIRFADKHLSQFPQDLVYGFYTKDKPDNKKLDIVIIEATAITEEGAIVPGASVGASPELIQMADKVIIEVNTRIPSFEGLHDINFCSLPPNRKPYLVMAVEDRIGSTSIPVDPEKIIAVVESDRPDNTGSNTPADETAVAIAGHLIEFLEHEVKMGRLPKQLLPLQSGIGNIANAIIGGLAKGPFEQVTVWTEVLQDTFLDFFDSGKLKFASATSVRFSPNGFDHFYQNWSNYYDKLLLRSQQVSNSPEIIRRLGCIAMNTPVEFDIYGHANSTLVAGSGMLNGLGGSGDFLRNAKLSIMHTPSTRPTKSDKTGISCVVPMATHVDQTEHDLDVYVTEQGLADLRGLCPRDRAQVIIDKCAHPDYKDLLKDYLDSATKFCMRVGMGHEPHMLDKVFKMHVNLMNNGTMKIDSW</sequence>
<evidence type="ECO:0000256" key="2">
    <source>
        <dbReference type="ARBA" id="ARBA00009632"/>
    </source>
</evidence>
<dbReference type="GO" id="GO:0006083">
    <property type="term" value="P:acetate metabolic process"/>
    <property type="evidence" value="ECO:0007669"/>
    <property type="project" value="InterPro"/>
</dbReference>
<accession>A0A261XWN3</accession>
<comment type="catalytic activity">
    <reaction evidence="1">
        <text>acetyl-CoA + H2O = acetate + CoA + H(+)</text>
        <dbReference type="Rhea" id="RHEA:20289"/>
        <dbReference type="ChEBI" id="CHEBI:15377"/>
        <dbReference type="ChEBI" id="CHEBI:15378"/>
        <dbReference type="ChEBI" id="CHEBI:30089"/>
        <dbReference type="ChEBI" id="CHEBI:57287"/>
        <dbReference type="ChEBI" id="CHEBI:57288"/>
        <dbReference type="EC" id="3.1.2.1"/>
    </reaction>
</comment>
<dbReference type="InterPro" id="IPR003702">
    <property type="entry name" value="ActCoA_hydro_N"/>
</dbReference>
<evidence type="ECO:0000259" key="6">
    <source>
        <dbReference type="Pfam" id="PF02550"/>
    </source>
</evidence>
<evidence type="ECO:0000259" key="7">
    <source>
        <dbReference type="Pfam" id="PF13336"/>
    </source>
</evidence>
<evidence type="ECO:0000256" key="1">
    <source>
        <dbReference type="ARBA" id="ARBA00001831"/>
    </source>
</evidence>
<dbReference type="InterPro" id="IPR046433">
    <property type="entry name" value="ActCoA_hydro"/>
</dbReference>
<protein>
    <recommendedName>
        <fullName evidence="4">Acetyl-CoA hydrolase</fullName>
        <ecNumber evidence="3">3.1.2.1</ecNumber>
    </recommendedName>
    <alternativeName>
        <fullName evidence="5">Acetyl-CoA deacylase</fullName>
    </alternativeName>
</protein>
<gene>
    <name evidence="8" type="ORF">BZG36_03341</name>
</gene>
<feature type="domain" description="Acetyl-CoA hydrolase/transferase N-terminal" evidence="6">
    <location>
        <begin position="188"/>
        <end position="401"/>
    </location>
</feature>
<dbReference type="GO" id="GO:0005739">
    <property type="term" value="C:mitochondrion"/>
    <property type="evidence" value="ECO:0007669"/>
    <property type="project" value="TreeGrafter"/>
</dbReference>
<evidence type="ECO:0000313" key="8">
    <source>
        <dbReference type="EMBL" id="OZJ02751.1"/>
    </source>
</evidence>
<evidence type="ECO:0000256" key="4">
    <source>
        <dbReference type="ARBA" id="ARBA00017958"/>
    </source>
</evidence>
<evidence type="ECO:0000256" key="5">
    <source>
        <dbReference type="ARBA" id="ARBA00029672"/>
    </source>
</evidence>
<comment type="caution">
    <text evidence="8">The sequence shown here is derived from an EMBL/GenBank/DDBJ whole genome shotgun (WGS) entry which is preliminary data.</text>
</comment>
<dbReference type="Gene3D" id="3.40.1080.10">
    <property type="entry name" value="Glutaconate Coenzyme A-transferase"/>
    <property type="match status" value="1"/>
</dbReference>
<dbReference type="PANTHER" id="PTHR43609">
    <property type="entry name" value="ACETYL-COA HYDROLASE"/>
    <property type="match status" value="1"/>
</dbReference>
<name>A0A261XWN3_9FUNG</name>
<dbReference type="OrthoDB" id="10250396at2759"/>
<dbReference type="FunFam" id="3.40.1080.20:FF:000001">
    <property type="entry name" value="Acetyl-CoA hydrolase Ach1"/>
    <property type="match status" value="1"/>
</dbReference>
<organism evidence="8 9">
    <name type="scientific">Bifiguratus adelaidae</name>
    <dbReference type="NCBI Taxonomy" id="1938954"/>
    <lineage>
        <taxon>Eukaryota</taxon>
        <taxon>Fungi</taxon>
        <taxon>Fungi incertae sedis</taxon>
        <taxon>Mucoromycota</taxon>
        <taxon>Mucoromycotina</taxon>
        <taxon>Endogonomycetes</taxon>
        <taxon>Endogonales</taxon>
        <taxon>Endogonales incertae sedis</taxon>
        <taxon>Bifiguratus</taxon>
    </lineage>
</organism>
<feature type="domain" description="Acetyl-CoA hydrolase/transferase C-terminal" evidence="7">
    <location>
        <begin position="502"/>
        <end position="652"/>
    </location>
</feature>